<dbReference type="RefSeq" id="WP_092282268.1">
    <property type="nucleotide sequence ID" value="NZ_FOXR01000011.1"/>
</dbReference>
<dbReference type="InterPro" id="IPR017853">
    <property type="entry name" value="GH"/>
</dbReference>
<feature type="domain" description="Glycoside hydrolase family 2 immunoglobulin-like beta-sandwich" evidence="13">
    <location>
        <begin position="238"/>
        <end position="304"/>
    </location>
</feature>
<dbReference type="EC" id="3.2.1.25" evidence="5"/>
<accession>A0A1I5VGM5</accession>
<evidence type="ECO:0000256" key="10">
    <source>
        <dbReference type="ARBA" id="ARBA00038429"/>
    </source>
</evidence>
<dbReference type="SUPFAM" id="SSF49303">
    <property type="entry name" value="beta-Galactosidase/glucuronidase domain"/>
    <property type="match status" value="3"/>
</dbReference>
<feature type="domain" description="Beta-mannosidase-like galactose-binding" evidence="16">
    <location>
        <begin position="11"/>
        <end position="178"/>
    </location>
</feature>
<dbReference type="GO" id="GO:0006516">
    <property type="term" value="P:glycoprotein catabolic process"/>
    <property type="evidence" value="ECO:0007669"/>
    <property type="project" value="TreeGrafter"/>
</dbReference>
<dbReference type="InterPro" id="IPR054593">
    <property type="entry name" value="Beta-mannosidase-like_N2"/>
</dbReference>
<dbReference type="Pfam" id="PF22666">
    <property type="entry name" value="Glyco_hydro_2_N2"/>
    <property type="match status" value="1"/>
</dbReference>
<dbReference type="InterPro" id="IPR041447">
    <property type="entry name" value="Mannosidase_ig"/>
</dbReference>
<proteinExistence type="inferred from homology"/>
<dbReference type="EMBL" id="FOXR01000011">
    <property type="protein sequence ID" value="SFQ06507.1"/>
    <property type="molecule type" value="Genomic_DNA"/>
</dbReference>
<evidence type="ECO:0000256" key="7">
    <source>
        <dbReference type="ARBA" id="ARBA00022801"/>
    </source>
</evidence>
<evidence type="ECO:0000259" key="15">
    <source>
        <dbReference type="Pfam" id="PF17786"/>
    </source>
</evidence>
<reference evidence="17 18" key="1">
    <citation type="submission" date="2016-10" db="EMBL/GenBank/DDBJ databases">
        <authorList>
            <person name="de Groot N.N."/>
        </authorList>
    </citation>
    <scope>NUCLEOTIDE SEQUENCE [LARGE SCALE GENOMIC DNA]</scope>
    <source>
        <strain evidence="17 18">DSM 20678</strain>
    </source>
</reference>
<gene>
    <name evidence="17" type="ORF">SAMN05444406_11111</name>
</gene>
<protein>
    <recommendedName>
        <fullName evidence="11">Beta-mannosidase B</fullName>
        <ecNumber evidence="5">3.2.1.25</ecNumber>
    </recommendedName>
    <alternativeName>
        <fullName evidence="12">Mannanase B</fullName>
    </alternativeName>
</protein>
<evidence type="ECO:0000256" key="6">
    <source>
        <dbReference type="ARBA" id="ARBA00022525"/>
    </source>
</evidence>
<dbReference type="PANTHER" id="PTHR43730">
    <property type="entry name" value="BETA-MANNOSIDASE"/>
    <property type="match status" value="1"/>
</dbReference>
<evidence type="ECO:0000313" key="17">
    <source>
        <dbReference type="EMBL" id="SFQ06507.1"/>
    </source>
</evidence>
<keyword evidence="18" id="KW-1185">Reference proteome</keyword>
<feature type="domain" description="Mannosidase Ig/CBM-like" evidence="15">
    <location>
        <begin position="654"/>
        <end position="754"/>
    </location>
</feature>
<comment type="pathway">
    <text evidence="3">Glycan metabolism; N-glycan degradation.</text>
</comment>
<dbReference type="STRING" id="937334.SAMN05444406_11111"/>
<dbReference type="Pfam" id="PF17753">
    <property type="entry name" value="Ig_mannosidase"/>
    <property type="match status" value="1"/>
</dbReference>
<dbReference type="InterPro" id="IPR008979">
    <property type="entry name" value="Galactose-bd-like_sf"/>
</dbReference>
<keyword evidence="8" id="KW-0325">Glycoprotein</keyword>
<evidence type="ECO:0000256" key="8">
    <source>
        <dbReference type="ARBA" id="ARBA00023180"/>
    </source>
</evidence>
<name>A0A1I5VGM5_9FIRM</name>
<dbReference type="GO" id="GO:0005975">
    <property type="term" value="P:carbohydrate metabolic process"/>
    <property type="evidence" value="ECO:0007669"/>
    <property type="project" value="InterPro"/>
</dbReference>
<dbReference type="GO" id="GO:0005576">
    <property type="term" value="C:extracellular region"/>
    <property type="evidence" value="ECO:0007669"/>
    <property type="project" value="UniProtKB-SubCell"/>
</dbReference>
<dbReference type="Pfam" id="PF00703">
    <property type="entry name" value="Glyco_hydro_2"/>
    <property type="match status" value="1"/>
</dbReference>
<feature type="domain" description="Beta-mannosidase Ig-fold" evidence="14">
    <location>
        <begin position="766"/>
        <end position="816"/>
    </location>
</feature>
<comment type="similarity">
    <text evidence="10">Belongs to the glycosyl hydrolase 2 family. Beta-mannosidase B subfamily.</text>
</comment>
<dbReference type="InterPro" id="IPR036156">
    <property type="entry name" value="Beta-gal/glucu_dom_sf"/>
</dbReference>
<evidence type="ECO:0000256" key="5">
    <source>
        <dbReference type="ARBA" id="ARBA00012754"/>
    </source>
</evidence>
<dbReference type="InterPro" id="IPR050887">
    <property type="entry name" value="Beta-mannosidase_GH2"/>
</dbReference>
<dbReference type="GO" id="GO:0004567">
    <property type="term" value="F:beta-mannosidase activity"/>
    <property type="evidence" value="ECO:0007669"/>
    <property type="project" value="UniProtKB-EC"/>
</dbReference>
<dbReference type="Gene3D" id="2.60.120.260">
    <property type="entry name" value="Galactose-binding domain-like"/>
    <property type="match status" value="1"/>
</dbReference>
<evidence type="ECO:0000256" key="9">
    <source>
        <dbReference type="ARBA" id="ARBA00023295"/>
    </source>
</evidence>
<dbReference type="Proteomes" id="UP000198577">
    <property type="component" value="Unassembled WGS sequence"/>
</dbReference>
<evidence type="ECO:0000256" key="1">
    <source>
        <dbReference type="ARBA" id="ARBA00000829"/>
    </source>
</evidence>
<comment type="subunit">
    <text evidence="4">Homodimer.</text>
</comment>
<dbReference type="InterPro" id="IPR013783">
    <property type="entry name" value="Ig-like_fold"/>
</dbReference>
<organism evidence="17 18">
    <name type="scientific">Caldicoprobacter faecalis</name>
    <dbReference type="NCBI Taxonomy" id="937334"/>
    <lineage>
        <taxon>Bacteria</taxon>
        <taxon>Bacillati</taxon>
        <taxon>Bacillota</taxon>
        <taxon>Clostridia</taxon>
        <taxon>Caldicoprobacterales</taxon>
        <taxon>Caldicoprobacteraceae</taxon>
        <taxon>Caldicoprobacter</taxon>
    </lineage>
</organism>
<dbReference type="PANTHER" id="PTHR43730:SF1">
    <property type="entry name" value="BETA-MANNOSIDASE"/>
    <property type="match status" value="1"/>
</dbReference>
<evidence type="ECO:0000259" key="13">
    <source>
        <dbReference type="Pfam" id="PF00703"/>
    </source>
</evidence>
<comment type="catalytic activity">
    <reaction evidence="1">
        <text>Hydrolysis of terminal, non-reducing beta-D-mannose residues in beta-D-mannosides.</text>
        <dbReference type="EC" id="3.2.1.25"/>
    </reaction>
</comment>
<dbReference type="SUPFAM" id="SSF49785">
    <property type="entry name" value="Galactose-binding domain-like"/>
    <property type="match status" value="1"/>
</dbReference>
<dbReference type="Gene3D" id="2.60.40.10">
    <property type="entry name" value="Immunoglobulins"/>
    <property type="match status" value="2"/>
</dbReference>
<dbReference type="FunFam" id="3.20.20.80:FF:000050">
    <property type="entry name" value="Beta-mannosidase B"/>
    <property type="match status" value="1"/>
</dbReference>
<evidence type="ECO:0000256" key="12">
    <source>
        <dbReference type="ARBA" id="ARBA00041614"/>
    </source>
</evidence>
<dbReference type="AlphaFoldDB" id="A0A1I5VGM5"/>
<dbReference type="InterPro" id="IPR041625">
    <property type="entry name" value="Beta-mannosidase_Ig"/>
</dbReference>
<dbReference type="Gene3D" id="3.20.20.80">
    <property type="entry name" value="Glycosidases"/>
    <property type="match status" value="1"/>
</dbReference>
<keyword evidence="7" id="KW-0378">Hydrolase</keyword>
<dbReference type="InterPro" id="IPR006102">
    <property type="entry name" value="Ig-like_GH2"/>
</dbReference>
<evidence type="ECO:0000259" key="14">
    <source>
        <dbReference type="Pfam" id="PF17753"/>
    </source>
</evidence>
<evidence type="ECO:0000313" key="18">
    <source>
        <dbReference type="Proteomes" id="UP000198577"/>
    </source>
</evidence>
<evidence type="ECO:0000256" key="4">
    <source>
        <dbReference type="ARBA" id="ARBA00011738"/>
    </source>
</evidence>
<evidence type="ECO:0000256" key="11">
    <source>
        <dbReference type="ARBA" id="ARBA00041069"/>
    </source>
</evidence>
<dbReference type="Pfam" id="PF17786">
    <property type="entry name" value="Mannosidase_ig"/>
    <property type="match status" value="1"/>
</dbReference>
<keyword evidence="9" id="KW-0326">Glycosidase</keyword>
<keyword evidence="6" id="KW-0964">Secreted</keyword>
<evidence type="ECO:0000259" key="16">
    <source>
        <dbReference type="Pfam" id="PF22666"/>
    </source>
</evidence>
<evidence type="ECO:0000256" key="3">
    <source>
        <dbReference type="ARBA" id="ARBA00004740"/>
    </source>
</evidence>
<evidence type="ECO:0000256" key="2">
    <source>
        <dbReference type="ARBA" id="ARBA00004613"/>
    </source>
</evidence>
<dbReference type="SUPFAM" id="SSF51445">
    <property type="entry name" value="(Trans)glycosidases"/>
    <property type="match status" value="1"/>
</dbReference>
<sequence length="835" mass="96410">MNRVISLEGTWRFCSKKDRQWKEGKVPGCVQLDLMALGELGDPFYRLNEVEFHKLEEEEWIYRKEFEWNDVLPVPGKVYLVFEGIDTLADVYMNGHHLGRAENMFIPYRFDVGNILRAGLNEVEVHFDSPIRTIRAMERNSPVSLRGGSEIGRPYVRKAQYSYGWDWGPRIAQVGLWRPVYLEVIETAKIRYPFFETRRIDKEGAFVATGAEIEMVVRDDGKAVSYDEMEAFVEILYDGKIVVSDKASIDRFRGKLQISWQGVIEKPALWYPNGMGQQPLYEVKLRLMYNGKTVDEHSFCTGIRTVRLIRERDEEGESFIFEINGEKVFAKGANWIPADSLLPRLTEEDYYYYIKVARDANMNMLRIWGGGIYEHPAFYEACDRMGIMVWQDFMYACAQYPDQFDWFQRLAEVEAEHVVKSLRIHPSIVLWCGNNENNWGFHSWWGNGVPKYLGNYIYQEILPRVCAENDPSRPYWVSSPYGGEDPNSMAEGDRHSWTVWSGWADYKEYLNDTGRFLSEFGFQAMPCLKTIYSFTQPEDRHPLSPVMLSHNKMVCGTERLVRFMIAKAGFPRDFRSFVYLTQFIQAEAIKTGVEHWRTRKFKTAGTLYWQINDCWPVASWSCIDYQRRKKGLYYYTKKFFHNILVVPKYKEGRIFIHAVNDTLNELDAQVRVTAYALDGTKKGEMYMKTVLLPNSASVVGSIKPEELGIGYRRVVMPVDAGSTTFPVEENGELLDTVLFVELVADGQSVKNYLVFDAFRNLELKEPNVSCAVKGNRIELVSDKPAFGVFLETQQDVELSDNCVILEPGVPCVVEASGEPGDVKVIDITRMITKLY</sequence>
<dbReference type="OrthoDB" id="9801077at2"/>
<comment type="subcellular location">
    <subcellularLocation>
        <location evidence="2">Secreted</location>
    </subcellularLocation>
</comment>